<dbReference type="InterPro" id="IPR016651">
    <property type="entry name" value="LCMT1"/>
</dbReference>
<organism evidence="10 11">
    <name type="scientific">Paraglomus brasilianum</name>
    <dbReference type="NCBI Taxonomy" id="144538"/>
    <lineage>
        <taxon>Eukaryota</taxon>
        <taxon>Fungi</taxon>
        <taxon>Fungi incertae sedis</taxon>
        <taxon>Mucoromycota</taxon>
        <taxon>Glomeromycotina</taxon>
        <taxon>Glomeromycetes</taxon>
        <taxon>Paraglomerales</taxon>
        <taxon>Paraglomeraceae</taxon>
        <taxon>Paraglomus</taxon>
    </lineage>
</organism>
<dbReference type="FunFam" id="3.40.50.150:FF:000092">
    <property type="entry name" value="Leucine carboxyl methyltransferase 1"/>
    <property type="match status" value="1"/>
</dbReference>
<dbReference type="PANTHER" id="PTHR13600:SF21">
    <property type="entry name" value="LEUCINE CARBOXYL METHYLTRANSFERASE 1"/>
    <property type="match status" value="1"/>
</dbReference>
<feature type="binding site" evidence="9">
    <location>
        <position position="178"/>
    </location>
    <ligand>
        <name>S-adenosyl-L-methionine</name>
        <dbReference type="ChEBI" id="CHEBI:59789"/>
    </ligand>
</feature>
<keyword evidence="5 8" id="KW-0489">Methyltransferase</keyword>
<dbReference type="GO" id="GO:0018423">
    <property type="term" value="F:protein C-terminal leucine carboxyl O-methyltransferase activity"/>
    <property type="evidence" value="ECO:0007669"/>
    <property type="project" value="UniProtKB-EC"/>
</dbReference>
<reference evidence="10" key="1">
    <citation type="submission" date="2021-06" db="EMBL/GenBank/DDBJ databases">
        <authorList>
            <person name="Kallberg Y."/>
            <person name="Tangrot J."/>
            <person name="Rosling A."/>
        </authorList>
    </citation>
    <scope>NUCLEOTIDE SEQUENCE</scope>
    <source>
        <strain evidence="10">BR232B</strain>
    </source>
</reference>
<feature type="binding site" evidence="9">
    <location>
        <begin position="150"/>
        <end position="151"/>
    </location>
    <ligand>
        <name>S-adenosyl-L-methionine</name>
        <dbReference type="ChEBI" id="CHEBI:59789"/>
    </ligand>
</feature>
<gene>
    <name evidence="10" type="ORF">PBRASI_LOCUS178</name>
</gene>
<accession>A0A9N8VKQ6</accession>
<evidence type="ECO:0000256" key="3">
    <source>
        <dbReference type="ARBA" id="ARBA00012834"/>
    </source>
</evidence>
<feature type="binding site" evidence="9">
    <location>
        <position position="55"/>
    </location>
    <ligand>
        <name>S-adenosyl-L-methionine</name>
        <dbReference type="ChEBI" id="CHEBI:59789"/>
    </ligand>
</feature>
<evidence type="ECO:0000256" key="4">
    <source>
        <dbReference type="ARBA" id="ARBA00017497"/>
    </source>
</evidence>
<dbReference type="SUPFAM" id="SSF53335">
    <property type="entry name" value="S-adenosyl-L-methionine-dependent methyltransferases"/>
    <property type="match status" value="1"/>
</dbReference>
<dbReference type="Pfam" id="PF04072">
    <property type="entry name" value="LCM"/>
    <property type="match status" value="1"/>
</dbReference>
<dbReference type="PANTHER" id="PTHR13600">
    <property type="entry name" value="LEUCINE CARBOXYL METHYLTRANSFERASE"/>
    <property type="match status" value="1"/>
</dbReference>
<keyword evidence="11" id="KW-1185">Reference proteome</keyword>
<evidence type="ECO:0000313" key="10">
    <source>
        <dbReference type="EMBL" id="CAG8453604.1"/>
    </source>
</evidence>
<dbReference type="PIRSF" id="PIRSF016305">
    <property type="entry name" value="LCM_mtfrase"/>
    <property type="match status" value="1"/>
</dbReference>
<dbReference type="AlphaFoldDB" id="A0A9N8VKQ6"/>
<evidence type="ECO:0000256" key="2">
    <source>
        <dbReference type="ARBA" id="ARBA00010703"/>
    </source>
</evidence>
<dbReference type="GO" id="GO:0009966">
    <property type="term" value="P:regulation of signal transduction"/>
    <property type="evidence" value="ECO:0007669"/>
    <property type="project" value="UniProtKB-ARBA"/>
</dbReference>
<dbReference type="GO" id="GO:0032259">
    <property type="term" value="P:methylation"/>
    <property type="evidence" value="ECO:0007669"/>
    <property type="project" value="UniProtKB-KW"/>
</dbReference>
<evidence type="ECO:0000256" key="6">
    <source>
        <dbReference type="ARBA" id="ARBA00022679"/>
    </source>
</evidence>
<proteinExistence type="inferred from homology"/>
<evidence type="ECO:0000256" key="9">
    <source>
        <dbReference type="PIRSR" id="PIRSR016305-1"/>
    </source>
</evidence>
<dbReference type="EC" id="2.1.1.233" evidence="3 8"/>
<comment type="caution">
    <text evidence="10">The sequence shown here is derived from an EMBL/GenBank/DDBJ whole genome shotgun (WGS) entry which is preliminary data.</text>
</comment>
<dbReference type="InterPro" id="IPR007213">
    <property type="entry name" value="Ppm1/Ppm2/Tcmp"/>
</dbReference>
<name>A0A9N8VKQ6_9GLOM</name>
<dbReference type="InterPro" id="IPR029063">
    <property type="entry name" value="SAM-dependent_MTases_sf"/>
</dbReference>
<comment type="similarity">
    <text evidence="2 8">Belongs to the methyltransferase superfamily. LCMT family.</text>
</comment>
<dbReference type="OrthoDB" id="203237at2759"/>
<evidence type="ECO:0000256" key="7">
    <source>
        <dbReference type="ARBA" id="ARBA00022691"/>
    </source>
</evidence>
<dbReference type="Gene3D" id="3.40.50.150">
    <property type="entry name" value="Vaccinia Virus protein VP39"/>
    <property type="match status" value="1"/>
</dbReference>
<evidence type="ECO:0000256" key="8">
    <source>
        <dbReference type="PIRNR" id="PIRNR016305"/>
    </source>
</evidence>
<keyword evidence="7 8" id="KW-0949">S-adenosyl-L-methionine</keyword>
<evidence type="ECO:0000313" key="11">
    <source>
        <dbReference type="Proteomes" id="UP000789739"/>
    </source>
</evidence>
<evidence type="ECO:0000256" key="5">
    <source>
        <dbReference type="ARBA" id="ARBA00022603"/>
    </source>
</evidence>
<evidence type="ECO:0000256" key="1">
    <source>
        <dbReference type="ARBA" id="ARBA00000724"/>
    </source>
</evidence>
<dbReference type="EMBL" id="CAJVPI010000008">
    <property type="protein sequence ID" value="CAG8453604.1"/>
    <property type="molecule type" value="Genomic_DNA"/>
</dbReference>
<sequence length="333" mass="38570">MDSVHEAAVRGTNDDAVISKASAVQAAYISDNFVKYFVKRPPRRPPIINRGTYVRTTGLDILITKFLETVKAKKQIVSFGAGSDTRYFSYKERSRPFHKYFEIDYPEITSRKVAIIRRHKQMYTLLGESARLGMGGMELYADDYCLIAGDLREFTTHVVDRLIQHGFDTSLPTIFLSECVLIYMESGDSDKIVRWVGENMSAAVFVVYEQILPDDAFGSVMLQNLKLRNIELRGIYAYPSLESQKERFLKRGWTHAEAIDINKMHDRHIDPRELERISRLELLDEVEEWRLLSAHYCIAWAYVAKNESIMEMLEQVKFVYYDPIPPTRRIVTT</sequence>
<keyword evidence="6 8" id="KW-0808">Transferase</keyword>
<protein>
    <recommendedName>
        <fullName evidence="4 8">Leucine carboxyl methyltransferase 1</fullName>
        <ecNumber evidence="3 8">2.1.1.233</ecNumber>
    </recommendedName>
</protein>
<comment type="function">
    <text evidence="8">Methylates the carboxyl group of the C-terminal leucine residue of protein phosphatase 2A catalytic subunits to form alpha-leucine ester residues.</text>
</comment>
<feature type="binding site" evidence="9">
    <location>
        <position position="80"/>
    </location>
    <ligand>
        <name>S-adenosyl-L-methionine</name>
        <dbReference type="ChEBI" id="CHEBI:59789"/>
    </ligand>
</feature>
<dbReference type="Proteomes" id="UP000789739">
    <property type="component" value="Unassembled WGS sequence"/>
</dbReference>
<comment type="catalytic activity">
    <reaction evidence="1 8">
        <text>[phosphatase 2A protein]-C-terminal L-leucine + S-adenosyl-L-methionine = [phosphatase 2A protein]-C-terminal L-leucine methyl ester + S-adenosyl-L-homocysteine</text>
        <dbReference type="Rhea" id="RHEA:48544"/>
        <dbReference type="Rhea" id="RHEA-COMP:12134"/>
        <dbReference type="Rhea" id="RHEA-COMP:12135"/>
        <dbReference type="ChEBI" id="CHEBI:57856"/>
        <dbReference type="ChEBI" id="CHEBI:59789"/>
        <dbReference type="ChEBI" id="CHEBI:90516"/>
        <dbReference type="ChEBI" id="CHEBI:90517"/>
        <dbReference type="EC" id="2.1.1.233"/>
    </reaction>
</comment>